<sequence length="422" mass="46766">MKLTTELHTRDIPNVFNRFVQLIGEKAWRRRVRSCKEEIKGNPFLEGYLRSEYEIAFQLDKLSQIAESYGGAIPIELCNDRSVYRAAAFAAQAVSYIESLPKVDGERFSRRIDGALRNPDDMRGMLLEMAAATHFLRRGLRVSWPELTGQGTFDLLIEGAGKGGLEVECKSISEDKGRKVHRRDFFDFFNLLKKHLPAAILALPKGVCAVLTLPDRLPTAYRERVELAKEIVRTVISSRDRTLADGTSIRINDFDATGLSLESLSDRKVARRDLDRITNTSNQPVACFRTKPGGAFALAVQSFRDDELLDATFATLGSAASDQLSGTRAGLLIARFSGLTSSQLISIGEQDKDVEQKPTALRVKVSKFLSSSSRQHLMGVGFVCAGELNELDSGVVESGGASYHFPNVESLFWSPEFESLFS</sequence>
<evidence type="ECO:0000313" key="1">
    <source>
        <dbReference type="EMBL" id="GAA5172668.1"/>
    </source>
</evidence>
<gene>
    <name evidence="1" type="ORF">GCM10025770_39200</name>
</gene>
<protein>
    <submittedName>
        <fullName evidence="1">Uncharacterized protein</fullName>
    </submittedName>
</protein>
<evidence type="ECO:0000313" key="2">
    <source>
        <dbReference type="Proteomes" id="UP001500547"/>
    </source>
</evidence>
<accession>A0ABP9R994</accession>
<dbReference type="RefSeq" id="WP_345534819.1">
    <property type="nucleotide sequence ID" value="NZ_BAABLD010000017.1"/>
</dbReference>
<name>A0ABP9R994_9RHOO</name>
<organism evidence="1 2">
    <name type="scientific">Viridibacterium curvum</name>
    <dbReference type="NCBI Taxonomy" id="1101404"/>
    <lineage>
        <taxon>Bacteria</taxon>
        <taxon>Pseudomonadati</taxon>
        <taxon>Pseudomonadota</taxon>
        <taxon>Betaproteobacteria</taxon>
        <taxon>Rhodocyclales</taxon>
        <taxon>Rhodocyclaceae</taxon>
        <taxon>Viridibacterium</taxon>
    </lineage>
</organism>
<comment type="caution">
    <text evidence="1">The sequence shown here is derived from an EMBL/GenBank/DDBJ whole genome shotgun (WGS) entry which is preliminary data.</text>
</comment>
<reference evidence="2" key="1">
    <citation type="journal article" date="2019" name="Int. J. Syst. Evol. Microbiol.">
        <title>The Global Catalogue of Microorganisms (GCM) 10K type strain sequencing project: providing services to taxonomists for standard genome sequencing and annotation.</title>
        <authorList>
            <consortium name="The Broad Institute Genomics Platform"/>
            <consortium name="The Broad Institute Genome Sequencing Center for Infectious Disease"/>
            <person name="Wu L."/>
            <person name="Ma J."/>
        </authorList>
    </citation>
    <scope>NUCLEOTIDE SEQUENCE [LARGE SCALE GENOMIC DNA]</scope>
    <source>
        <strain evidence="2">JCM 18715</strain>
    </source>
</reference>
<keyword evidence="2" id="KW-1185">Reference proteome</keyword>
<dbReference type="Proteomes" id="UP001500547">
    <property type="component" value="Unassembled WGS sequence"/>
</dbReference>
<dbReference type="EMBL" id="BAABLD010000017">
    <property type="protein sequence ID" value="GAA5172668.1"/>
    <property type="molecule type" value="Genomic_DNA"/>
</dbReference>
<proteinExistence type="predicted"/>